<accession>A0ABW7FQS8</accession>
<proteinExistence type="predicted"/>
<feature type="chain" id="PRO_5046088179" evidence="1">
    <location>
        <begin position="31"/>
        <end position="269"/>
    </location>
</feature>
<feature type="signal peptide" evidence="1">
    <location>
        <begin position="1"/>
        <end position="30"/>
    </location>
</feature>
<evidence type="ECO:0000313" key="2">
    <source>
        <dbReference type="EMBL" id="MFG6446667.1"/>
    </source>
</evidence>
<protein>
    <submittedName>
        <fullName evidence="2">TorF family putative porin</fullName>
    </submittedName>
</protein>
<dbReference type="Pfam" id="PF09694">
    <property type="entry name" value="Gcw_chp"/>
    <property type="match status" value="1"/>
</dbReference>
<organism evidence="2 3">
    <name type="scientific">Roseateles rivi</name>
    <dbReference type="NCBI Taxonomy" id="3299028"/>
    <lineage>
        <taxon>Bacteria</taxon>
        <taxon>Pseudomonadati</taxon>
        <taxon>Pseudomonadota</taxon>
        <taxon>Betaproteobacteria</taxon>
        <taxon>Burkholderiales</taxon>
        <taxon>Sphaerotilaceae</taxon>
        <taxon>Roseateles</taxon>
    </lineage>
</organism>
<dbReference type="NCBIfam" id="TIGR02001">
    <property type="entry name" value="gcw_chp"/>
    <property type="match status" value="1"/>
</dbReference>
<reference evidence="2 3" key="1">
    <citation type="submission" date="2024-08" db="EMBL/GenBank/DDBJ databases">
        <authorList>
            <person name="Lu H."/>
        </authorList>
    </citation>
    <scope>NUCLEOTIDE SEQUENCE [LARGE SCALE GENOMIC DNA]</scope>
    <source>
        <strain evidence="2 3">BYS180W</strain>
    </source>
</reference>
<dbReference type="Proteomes" id="UP001606099">
    <property type="component" value="Unassembled WGS sequence"/>
</dbReference>
<comment type="caution">
    <text evidence="2">The sequence shown here is derived from an EMBL/GenBank/DDBJ whole genome shotgun (WGS) entry which is preliminary data.</text>
</comment>
<dbReference type="EMBL" id="JBIGHZ010000001">
    <property type="protein sequence ID" value="MFG6446667.1"/>
    <property type="molecule type" value="Genomic_DNA"/>
</dbReference>
<dbReference type="InterPro" id="IPR010239">
    <property type="entry name" value="CHP02001"/>
</dbReference>
<keyword evidence="1" id="KW-0732">Signal</keyword>
<evidence type="ECO:0000313" key="3">
    <source>
        <dbReference type="Proteomes" id="UP001606099"/>
    </source>
</evidence>
<dbReference type="RefSeq" id="WP_394457726.1">
    <property type="nucleotide sequence ID" value="NZ_JBIGHZ010000001.1"/>
</dbReference>
<name>A0ABW7FQS8_9BURK</name>
<gene>
    <name evidence="2" type="ORF">ACG0Z6_00270</name>
</gene>
<evidence type="ECO:0000256" key="1">
    <source>
        <dbReference type="SAM" id="SignalP"/>
    </source>
</evidence>
<sequence length="269" mass="29339">MNSIKKHWPMALGYAAVAATAVLAVKPAEAAEDYSLSANAGVVSDYRYRGISQTRLKPAVQAGVDFAHASGTYVGVWASSIKWTRDIPEGGGKAEIDIYAGYKHKMDNGMTLDLGGLYYWYPSSHLVHNTDYVDADTFELYTALSWGPLTLKYSHALTPLFGLTYSPLLKEGKGTRNSGYWDVSGNFELPYGLILTPHIGHQRVAGTLNPQASYTDYSLTLSKTYKGFTPSLTLVGTNADQSYYVPGTLARSTQFLGKRGVVAGLKYTY</sequence>
<keyword evidence="3" id="KW-1185">Reference proteome</keyword>